<dbReference type="AlphaFoldDB" id="A0A0E0P296"/>
<proteinExistence type="predicted"/>
<name>A0A0E0P296_ORYRU</name>
<evidence type="ECO:0000313" key="2">
    <source>
        <dbReference type="Proteomes" id="UP000008022"/>
    </source>
</evidence>
<dbReference type="OMA" id="HEGNRCW"/>
<accession>A0A0E0P296</accession>
<keyword evidence="2" id="KW-1185">Reference proteome</keyword>
<reference evidence="1" key="2">
    <citation type="submission" date="2015-06" db="UniProtKB">
        <authorList>
            <consortium name="EnsemblPlants"/>
        </authorList>
    </citation>
    <scope>IDENTIFICATION</scope>
</reference>
<sequence>MARTADPRASARWCGSALGCAGANSGRGVAPARTAVSGGVEAGIGHEGNRCWRWKRSRLPQLNPSCLWAVRDASNGVVIFDSLNIYIASLIKI</sequence>
<dbReference type="HOGENOM" id="CLU_186389_0_0_1"/>
<dbReference type="EnsemblPlants" id="ORUFI03G38220.1">
    <property type="protein sequence ID" value="ORUFI03G38220.1"/>
    <property type="gene ID" value="ORUFI03G38220"/>
</dbReference>
<dbReference type="Proteomes" id="UP000008022">
    <property type="component" value="Unassembled WGS sequence"/>
</dbReference>
<organism evidence="1 2">
    <name type="scientific">Oryza rufipogon</name>
    <name type="common">Brownbeard rice</name>
    <name type="synonym">Asian wild rice</name>
    <dbReference type="NCBI Taxonomy" id="4529"/>
    <lineage>
        <taxon>Eukaryota</taxon>
        <taxon>Viridiplantae</taxon>
        <taxon>Streptophyta</taxon>
        <taxon>Embryophyta</taxon>
        <taxon>Tracheophyta</taxon>
        <taxon>Spermatophyta</taxon>
        <taxon>Magnoliopsida</taxon>
        <taxon>Liliopsida</taxon>
        <taxon>Poales</taxon>
        <taxon>Poaceae</taxon>
        <taxon>BOP clade</taxon>
        <taxon>Oryzoideae</taxon>
        <taxon>Oryzeae</taxon>
        <taxon>Oryzinae</taxon>
        <taxon>Oryza</taxon>
    </lineage>
</organism>
<dbReference type="Gramene" id="ORUFI03G38220.1">
    <property type="protein sequence ID" value="ORUFI03G38220.1"/>
    <property type="gene ID" value="ORUFI03G38220"/>
</dbReference>
<protein>
    <submittedName>
        <fullName evidence="1">Uncharacterized protein</fullName>
    </submittedName>
</protein>
<evidence type="ECO:0000313" key="1">
    <source>
        <dbReference type="EnsemblPlants" id="ORUFI03G38220.1"/>
    </source>
</evidence>
<reference evidence="2" key="1">
    <citation type="submission" date="2013-06" db="EMBL/GenBank/DDBJ databases">
        <authorList>
            <person name="Zhao Q."/>
        </authorList>
    </citation>
    <scope>NUCLEOTIDE SEQUENCE</scope>
    <source>
        <strain evidence="2">cv. W1943</strain>
    </source>
</reference>